<evidence type="ECO:0000256" key="10">
    <source>
        <dbReference type="ARBA" id="ARBA00044881"/>
    </source>
</evidence>
<dbReference type="Proteomes" id="UP000355283">
    <property type="component" value="Unassembled WGS sequence"/>
</dbReference>
<evidence type="ECO:0000256" key="16">
    <source>
        <dbReference type="ARBA" id="ARBA00044900"/>
    </source>
</evidence>
<dbReference type="InterPro" id="IPR011701">
    <property type="entry name" value="MFS"/>
</dbReference>
<dbReference type="PANTHER" id="PTHR23512:SF3">
    <property type="entry name" value="MAJOR FACILITATOR SUPERFAMILY DOMAIN-CONTAINING PROTEIN 1"/>
    <property type="match status" value="1"/>
</dbReference>
<comment type="catalytic activity">
    <reaction evidence="18">
        <text>L-histidyl-L-alpha-amino acid(out) = L-histidyl-L-alpha-amino acid(in)</text>
        <dbReference type="Rhea" id="RHEA:79379"/>
        <dbReference type="ChEBI" id="CHEBI:229964"/>
    </reaction>
</comment>
<dbReference type="EMBL" id="SDOX01000017">
    <property type="protein sequence ID" value="TFJ84951.1"/>
    <property type="molecule type" value="Genomic_DNA"/>
</dbReference>
<comment type="catalytic activity">
    <reaction evidence="11">
        <text>L-alpha-aminoacyl-L-histidine(out) = L-alpha-aminoacyl-L-histidine(in)</text>
        <dbReference type="Rhea" id="RHEA:79375"/>
        <dbReference type="ChEBI" id="CHEBI:229967"/>
    </reaction>
</comment>
<evidence type="ECO:0000256" key="4">
    <source>
        <dbReference type="ARBA" id="ARBA00022692"/>
    </source>
</evidence>
<comment type="subunit">
    <text evidence="24">Homodimer. Interacts with lysosomal protein GLMP (via lumenal domain); the interaction starts while both proteins are still in the endoplasmic reticulum and is required for stabilization of MFSD1 in lysosomes but has no direct effect on its targeting to lysosomes or transporter activity.</text>
</comment>
<protein>
    <recommendedName>
        <fullName evidence="21">Lysosomal dipeptide transporter MFSD1</fullName>
    </recommendedName>
    <alternativeName>
        <fullName evidence="22">Major facilitator superfamily domain-containing protein 1</fullName>
    </alternativeName>
</protein>
<feature type="transmembrane region" description="Helical" evidence="25">
    <location>
        <begin position="62"/>
        <end position="84"/>
    </location>
</feature>
<keyword evidence="27" id="KW-1185">Reference proteome</keyword>
<keyword evidence="4 25" id="KW-0812">Transmembrane</keyword>
<evidence type="ECO:0000256" key="14">
    <source>
        <dbReference type="ARBA" id="ARBA00044898"/>
    </source>
</evidence>
<comment type="function">
    <text evidence="23">Lysosomal dipeptide uniporter that selectively exports lysine, arginine or histidine-containing dipeptides with a net positive charge from the lysosome lumen into the cytosol. Could play a role in a specific type of protein O-glycosylation indirectly regulating macrophages migration and tissue invasion. Also essential for liver homeostasis.</text>
</comment>
<keyword evidence="5 25" id="KW-1133">Transmembrane helix</keyword>
<evidence type="ECO:0000256" key="8">
    <source>
        <dbReference type="ARBA" id="ARBA00044876"/>
    </source>
</evidence>
<evidence type="ECO:0000256" key="17">
    <source>
        <dbReference type="ARBA" id="ARBA00044903"/>
    </source>
</evidence>
<evidence type="ECO:0000256" key="11">
    <source>
        <dbReference type="ARBA" id="ARBA00044884"/>
    </source>
</evidence>
<comment type="catalytic activity">
    <reaction evidence="8">
        <text>L-lysyl-L-alanine(out) = L-lysyl-L-alanine(in)</text>
        <dbReference type="Rhea" id="RHEA:79399"/>
        <dbReference type="ChEBI" id="CHEBI:229954"/>
    </reaction>
</comment>
<evidence type="ECO:0000256" key="13">
    <source>
        <dbReference type="ARBA" id="ARBA00044893"/>
    </source>
</evidence>
<dbReference type="AlphaFoldDB" id="A0A4D9CZX0"/>
<accession>A0A4D9CZX0</accession>
<feature type="transmembrane region" description="Helical" evidence="25">
    <location>
        <begin position="245"/>
        <end position="265"/>
    </location>
</feature>
<comment type="catalytic activity">
    <reaction evidence="13">
        <text>L-alpha-aminoacyl-L-lysine(out) = L-alpha-aminoacyl-L-lysine(in)</text>
        <dbReference type="Rhea" id="RHEA:79383"/>
        <dbReference type="ChEBI" id="CHEBI:229966"/>
    </reaction>
</comment>
<sequence length="452" mass="49054">MLSNYFVYDIPASLKDLIRQNMGLDKSEFEPMYSLFYTVYSLPNIVLPFFGGIFVDKFGARICLIAFTLFLLVGQIFFALGGSYHSFPLMLLGRTIYGLGGENMSVAQSSLVAEWFRVRKEGGREGEGKEGGGDGVEFASRGAAFAAVLWPSVPFTVPEDRVGVAYGLTTAIQNAGLALFPLMAAAIYKAAGSEYIPHVELLFVYLAVVGLAFGLWLNVLDSRAGNVLNRAHWAGGKGKRDKKPLLHELMHIGCGPIFLLCWPLFSSLPSASYFAAGAPLALTSFFTIVGLGIIVNPATVKSMSRTALCISCLCAGDGFADVVGRKFAPAVPSYGFEKKQDDVLRRQKPLGRGRIPWCPSKSWIGTVGFIVASSFTSACFVLYSSRQGWTIDDGGRHGRKGMERVWRRVWGSTLLSAAAESLPVPEGWDNLMVFGAALLADWLVMRGARTSV</sequence>
<evidence type="ECO:0000256" key="24">
    <source>
        <dbReference type="ARBA" id="ARBA00046376"/>
    </source>
</evidence>
<evidence type="ECO:0000256" key="7">
    <source>
        <dbReference type="ARBA" id="ARBA00023228"/>
    </source>
</evidence>
<comment type="catalytic activity">
    <reaction evidence="17">
        <text>L-arginyl-glycine(out) = L-arginyl-glycine(in)</text>
        <dbReference type="Rhea" id="RHEA:79391"/>
        <dbReference type="ChEBI" id="CHEBI:229955"/>
    </reaction>
</comment>
<feature type="transmembrane region" description="Helical" evidence="25">
    <location>
        <begin position="362"/>
        <end position="383"/>
    </location>
</feature>
<dbReference type="GO" id="GO:0022857">
    <property type="term" value="F:transmembrane transporter activity"/>
    <property type="evidence" value="ECO:0007669"/>
    <property type="project" value="InterPro"/>
</dbReference>
<comment type="catalytic activity">
    <reaction evidence="20">
        <text>L-lysyl-glycine(out) = L-lysyl-glycine(in)</text>
        <dbReference type="Rhea" id="RHEA:79407"/>
        <dbReference type="ChEBI" id="CHEBI:191202"/>
    </reaction>
</comment>
<comment type="similarity">
    <text evidence="2">Belongs to the major facilitator superfamily.</text>
</comment>
<comment type="catalytic activity">
    <reaction evidence="15">
        <text>L-arginyl-L-alpha-amino acid(out) = L-arginyl-L-alpha-amino acid(in)</text>
        <dbReference type="Rhea" id="RHEA:79371"/>
        <dbReference type="ChEBI" id="CHEBI:84315"/>
    </reaction>
</comment>
<keyword evidence="7" id="KW-0458">Lysosome</keyword>
<evidence type="ECO:0000256" key="22">
    <source>
        <dbReference type="ARBA" id="ARBA00045018"/>
    </source>
</evidence>
<keyword evidence="3" id="KW-0813">Transport</keyword>
<comment type="subcellular location">
    <subcellularLocation>
        <location evidence="1">Lysosome membrane</location>
        <topology evidence="1">Multi-pass membrane protein</topology>
    </subcellularLocation>
</comment>
<evidence type="ECO:0000256" key="21">
    <source>
        <dbReference type="ARBA" id="ARBA00044985"/>
    </source>
</evidence>
<dbReference type="GO" id="GO:0005765">
    <property type="term" value="C:lysosomal membrane"/>
    <property type="evidence" value="ECO:0007669"/>
    <property type="project" value="UniProtKB-SubCell"/>
</dbReference>
<dbReference type="Pfam" id="PF07690">
    <property type="entry name" value="MFS_1"/>
    <property type="match status" value="1"/>
</dbReference>
<evidence type="ECO:0000256" key="6">
    <source>
        <dbReference type="ARBA" id="ARBA00023136"/>
    </source>
</evidence>
<evidence type="ECO:0000256" key="15">
    <source>
        <dbReference type="ARBA" id="ARBA00044899"/>
    </source>
</evidence>
<evidence type="ECO:0000256" key="19">
    <source>
        <dbReference type="ARBA" id="ARBA00044919"/>
    </source>
</evidence>
<dbReference type="InterPro" id="IPR036259">
    <property type="entry name" value="MFS_trans_sf"/>
</dbReference>
<comment type="catalytic activity">
    <reaction evidence="14">
        <text>L-aspartyl-L-lysine(out) = L-aspartyl-L-lysine(in)</text>
        <dbReference type="Rhea" id="RHEA:79411"/>
        <dbReference type="ChEBI" id="CHEBI:229953"/>
    </reaction>
</comment>
<gene>
    <name evidence="26" type="ORF">NSK_003979</name>
</gene>
<evidence type="ECO:0000256" key="1">
    <source>
        <dbReference type="ARBA" id="ARBA00004155"/>
    </source>
</evidence>
<evidence type="ECO:0000256" key="23">
    <source>
        <dbReference type="ARBA" id="ARBA00045709"/>
    </source>
</evidence>
<evidence type="ECO:0000256" key="3">
    <source>
        <dbReference type="ARBA" id="ARBA00022448"/>
    </source>
</evidence>
<proteinExistence type="inferred from homology"/>
<evidence type="ECO:0000256" key="12">
    <source>
        <dbReference type="ARBA" id="ARBA00044891"/>
    </source>
</evidence>
<dbReference type="PANTHER" id="PTHR23512">
    <property type="entry name" value="MAJOR FACILITATOR SUPERFAMILY DOMAIN-CONTAINING PROTEIN 1"/>
    <property type="match status" value="1"/>
</dbReference>
<evidence type="ECO:0000256" key="20">
    <source>
        <dbReference type="ARBA" id="ARBA00044924"/>
    </source>
</evidence>
<comment type="caution">
    <text evidence="26">The sequence shown here is derived from an EMBL/GenBank/DDBJ whole genome shotgun (WGS) entry which is preliminary data.</text>
</comment>
<evidence type="ECO:0000256" key="18">
    <source>
        <dbReference type="ARBA" id="ARBA00044912"/>
    </source>
</evidence>
<keyword evidence="6 25" id="KW-0472">Membrane</keyword>
<comment type="catalytic activity">
    <reaction evidence="12">
        <text>L-lysyl-L-alpha-amino acid(out) = L-lysyl-L-alpha-amino acid(in)</text>
        <dbReference type="Rhea" id="RHEA:79387"/>
        <dbReference type="ChEBI" id="CHEBI:229965"/>
    </reaction>
</comment>
<evidence type="ECO:0000313" key="26">
    <source>
        <dbReference type="EMBL" id="TFJ84951.1"/>
    </source>
</evidence>
<evidence type="ECO:0000256" key="25">
    <source>
        <dbReference type="SAM" id="Phobius"/>
    </source>
</evidence>
<comment type="catalytic activity">
    <reaction evidence="10">
        <text>L-alpha-aminoacyl-L-arginine(out) = L-alpha-aminoacyl-L-arginine(in)</text>
        <dbReference type="Rhea" id="RHEA:79367"/>
        <dbReference type="ChEBI" id="CHEBI:229968"/>
    </reaction>
</comment>
<dbReference type="OrthoDB" id="424834at2759"/>
<feature type="transmembrane region" description="Helical" evidence="25">
    <location>
        <begin position="271"/>
        <end position="295"/>
    </location>
</feature>
<evidence type="ECO:0000256" key="5">
    <source>
        <dbReference type="ARBA" id="ARBA00022989"/>
    </source>
</evidence>
<dbReference type="Gene3D" id="1.20.1250.20">
    <property type="entry name" value="MFS general substrate transporter like domains"/>
    <property type="match status" value="1"/>
</dbReference>
<evidence type="ECO:0000256" key="2">
    <source>
        <dbReference type="ARBA" id="ARBA00008335"/>
    </source>
</evidence>
<comment type="catalytic activity">
    <reaction evidence="16">
        <text>L-lysyl-L-lysine(out) = L-lysyl-L-lysine(in)</text>
        <dbReference type="Rhea" id="RHEA:79403"/>
        <dbReference type="ChEBI" id="CHEBI:229956"/>
    </reaction>
</comment>
<dbReference type="SUPFAM" id="SSF103473">
    <property type="entry name" value="MFS general substrate transporter"/>
    <property type="match status" value="1"/>
</dbReference>
<reference evidence="26 27" key="1">
    <citation type="submission" date="2019-01" db="EMBL/GenBank/DDBJ databases">
        <title>Nuclear Genome Assembly of the Microalgal Biofuel strain Nannochloropsis salina CCMP1776.</title>
        <authorList>
            <person name="Hovde B."/>
        </authorList>
    </citation>
    <scope>NUCLEOTIDE SEQUENCE [LARGE SCALE GENOMIC DNA]</scope>
    <source>
        <strain evidence="26 27">CCMP1776</strain>
    </source>
</reference>
<evidence type="ECO:0000256" key="9">
    <source>
        <dbReference type="ARBA" id="ARBA00044878"/>
    </source>
</evidence>
<feature type="transmembrane region" description="Helical" evidence="25">
    <location>
        <begin position="202"/>
        <end position="220"/>
    </location>
</feature>
<comment type="catalytic activity">
    <reaction evidence="9">
        <text>L-histidyl-glycine(out) = L-histidyl-glycine(in)</text>
        <dbReference type="Rhea" id="RHEA:79395"/>
        <dbReference type="ChEBI" id="CHEBI:229957"/>
    </reaction>
</comment>
<feature type="transmembrane region" description="Helical" evidence="25">
    <location>
        <begin position="35"/>
        <end position="55"/>
    </location>
</feature>
<organism evidence="26 27">
    <name type="scientific">Nannochloropsis salina CCMP1776</name>
    <dbReference type="NCBI Taxonomy" id="1027361"/>
    <lineage>
        <taxon>Eukaryota</taxon>
        <taxon>Sar</taxon>
        <taxon>Stramenopiles</taxon>
        <taxon>Ochrophyta</taxon>
        <taxon>Eustigmatophyceae</taxon>
        <taxon>Eustigmatales</taxon>
        <taxon>Monodopsidaceae</taxon>
        <taxon>Microchloropsis</taxon>
        <taxon>Microchloropsis salina</taxon>
    </lineage>
</organism>
<evidence type="ECO:0000313" key="27">
    <source>
        <dbReference type="Proteomes" id="UP000355283"/>
    </source>
</evidence>
<dbReference type="InterPro" id="IPR052187">
    <property type="entry name" value="MFSD1"/>
</dbReference>
<name>A0A4D9CZX0_9STRA</name>
<comment type="catalytic activity">
    <reaction evidence="19">
        <text>L-alanyl-L-lysine(out) = L-alanyl-L-lysine(in)</text>
        <dbReference type="Rhea" id="RHEA:79415"/>
        <dbReference type="ChEBI" id="CHEBI:192470"/>
    </reaction>
</comment>